<proteinExistence type="predicted"/>
<name>A0A7M5WSU5_9CNID</name>
<dbReference type="CDD" id="cd04301">
    <property type="entry name" value="NAT_SF"/>
    <property type="match status" value="1"/>
</dbReference>
<keyword evidence="4" id="KW-1185">Reference proteome</keyword>
<accession>A0A7M5WSU5</accession>
<evidence type="ECO:0000256" key="1">
    <source>
        <dbReference type="ARBA" id="ARBA00022679"/>
    </source>
</evidence>
<reference evidence="3" key="1">
    <citation type="submission" date="2021-01" db="UniProtKB">
        <authorList>
            <consortium name="EnsemblMetazoa"/>
        </authorList>
    </citation>
    <scope>IDENTIFICATION</scope>
</reference>
<dbReference type="InterPro" id="IPR050769">
    <property type="entry name" value="NAT_camello-type"/>
</dbReference>
<organism evidence="3 4">
    <name type="scientific">Clytia hemisphaerica</name>
    <dbReference type="NCBI Taxonomy" id="252671"/>
    <lineage>
        <taxon>Eukaryota</taxon>
        <taxon>Metazoa</taxon>
        <taxon>Cnidaria</taxon>
        <taxon>Hydrozoa</taxon>
        <taxon>Hydroidolina</taxon>
        <taxon>Leptothecata</taxon>
        <taxon>Obeliida</taxon>
        <taxon>Clytiidae</taxon>
        <taxon>Clytia</taxon>
    </lineage>
</organism>
<dbReference type="InterPro" id="IPR016181">
    <property type="entry name" value="Acyl_CoA_acyltransferase"/>
</dbReference>
<dbReference type="PROSITE" id="PS51186">
    <property type="entry name" value="GNAT"/>
    <property type="match status" value="1"/>
</dbReference>
<dbReference type="PANTHER" id="PTHR13947:SF37">
    <property type="entry name" value="LD18367P"/>
    <property type="match status" value="1"/>
</dbReference>
<dbReference type="Gene3D" id="3.40.630.30">
    <property type="match status" value="1"/>
</dbReference>
<dbReference type="GO" id="GO:0008080">
    <property type="term" value="F:N-acetyltransferase activity"/>
    <property type="evidence" value="ECO:0007669"/>
    <property type="project" value="InterPro"/>
</dbReference>
<dbReference type="OrthoDB" id="41532at2759"/>
<dbReference type="AlphaFoldDB" id="A0A7M5WSU5"/>
<dbReference type="Pfam" id="PF00583">
    <property type="entry name" value="Acetyltransf_1"/>
    <property type="match status" value="1"/>
</dbReference>
<dbReference type="Proteomes" id="UP000594262">
    <property type="component" value="Unplaced"/>
</dbReference>
<keyword evidence="1" id="KW-0808">Transferase</keyword>
<evidence type="ECO:0000313" key="4">
    <source>
        <dbReference type="Proteomes" id="UP000594262"/>
    </source>
</evidence>
<evidence type="ECO:0000313" key="3">
    <source>
        <dbReference type="EnsemblMetazoa" id="CLYHEMP011607.1"/>
    </source>
</evidence>
<evidence type="ECO:0000259" key="2">
    <source>
        <dbReference type="PROSITE" id="PS51186"/>
    </source>
</evidence>
<feature type="domain" description="N-acetyltransferase" evidence="2">
    <location>
        <begin position="32"/>
        <end position="164"/>
    </location>
</feature>
<dbReference type="EnsemblMetazoa" id="CLYHEMT011607.1">
    <property type="protein sequence ID" value="CLYHEMP011607.1"/>
    <property type="gene ID" value="CLYHEMG011607"/>
</dbReference>
<protein>
    <recommendedName>
        <fullName evidence="2">N-acetyltransferase domain-containing protein</fullName>
    </recommendedName>
</protein>
<sequence>MSMDVSFYMHLENIKTSYQSKELCIPNGYQFVMVPNMYVWYDVASQSFEDTLSYNEQSFCDKYLVDGKYWREGVFIIQDTNTKEYVDYIMSWLPKLDVKVGQLHWLCVKPGHRDKGIATCLINQVLCFFKEKNFESVYLKTETFRDKAISLYKRFGFKEYNVML</sequence>
<dbReference type="InterPro" id="IPR000182">
    <property type="entry name" value="GNAT_dom"/>
</dbReference>
<dbReference type="PANTHER" id="PTHR13947">
    <property type="entry name" value="GNAT FAMILY N-ACETYLTRANSFERASE"/>
    <property type="match status" value="1"/>
</dbReference>
<dbReference type="SUPFAM" id="SSF55729">
    <property type="entry name" value="Acyl-CoA N-acyltransferases (Nat)"/>
    <property type="match status" value="1"/>
</dbReference>